<accession>A0ABP0ULZ9</accession>
<dbReference type="Gene3D" id="3.30.70.330">
    <property type="match status" value="1"/>
</dbReference>
<keyword evidence="1 2" id="KW-0694">RNA-binding</keyword>
<dbReference type="PANTHER" id="PTHR48027">
    <property type="entry name" value="HETEROGENEOUS NUCLEAR RIBONUCLEOPROTEIN 87F-RELATED"/>
    <property type="match status" value="1"/>
</dbReference>
<dbReference type="CDD" id="cd12362">
    <property type="entry name" value="RRM3_CELF1-6"/>
    <property type="match status" value="1"/>
</dbReference>
<evidence type="ECO:0000259" key="4">
    <source>
        <dbReference type="PROSITE" id="PS50102"/>
    </source>
</evidence>
<evidence type="ECO:0000313" key="6">
    <source>
        <dbReference type="Proteomes" id="UP001497512"/>
    </source>
</evidence>
<dbReference type="InterPro" id="IPR000504">
    <property type="entry name" value="RRM_dom"/>
</dbReference>
<dbReference type="EMBL" id="OZ019897">
    <property type="protein sequence ID" value="CAK9225430.1"/>
    <property type="molecule type" value="Genomic_DNA"/>
</dbReference>
<dbReference type="Proteomes" id="UP001497512">
    <property type="component" value="Chromosome 5"/>
</dbReference>
<feature type="signal peptide" evidence="3">
    <location>
        <begin position="1"/>
        <end position="30"/>
    </location>
</feature>
<protein>
    <recommendedName>
        <fullName evidence="4">RRM domain-containing protein</fullName>
    </recommendedName>
</protein>
<dbReference type="InterPro" id="IPR052462">
    <property type="entry name" value="SLIRP/GR-RBP-like"/>
</dbReference>
<dbReference type="Pfam" id="PF00076">
    <property type="entry name" value="RRM_1"/>
    <property type="match status" value="1"/>
</dbReference>
<dbReference type="SUPFAM" id="SSF54928">
    <property type="entry name" value="RNA-binding domain, RBD"/>
    <property type="match status" value="1"/>
</dbReference>
<keyword evidence="6" id="KW-1185">Reference proteome</keyword>
<evidence type="ECO:0000256" key="3">
    <source>
        <dbReference type="SAM" id="SignalP"/>
    </source>
</evidence>
<feature type="domain" description="RRM" evidence="4">
    <location>
        <begin position="84"/>
        <end position="162"/>
    </location>
</feature>
<sequence length="177" mass="19534">MPAGLKHPSSSSFAFVKLLLLCICEAPLSALVNTRWEKAEELIIAAEQQERQIPIAAVTVLNYSRPQSSNGLVEQPRQQGPPGANLFLFRIPDDFTDENLKETFAPFGNVINARVGVERESGRNRGFGFVSYDSAASAESAIQGLNNVPVGGWRLKVERKQVEENGIQQAYQQQQAY</sequence>
<proteinExistence type="predicted"/>
<evidence type="ECO:0000313" key="5">
    <source>
        <dbReference type="EMBL" id="CAK9225430.1"/>
    </source>
</evidence>
<evidence type="ECO:0000256" key="1">
    <source>
        <dbReference type="ARBA" id="ARBA00022884"/>
    </source>
</evidence>
<organism evidence="5 6">
    <name type="scientific">Sphagnum troendelagicum</name>
    <dbReference type="NCBI Taxonomy" id="128251"/>
    <lineage>
        <taxon>Eukaryota</taxon>
        <taxon>Viridiplantae</taxon>
        <taxon>Streptophyta</taxon>
        <taxon>Embryophyta</taxon>
        <taxon>Bryophyta</taxon>
        <taxon>Sphagnophytina</taxon>
        <taxon>Sphagnopsida</taxon>
        <taxon>Sphagnales</taxon>
        <taxon>Sphagnaceae</taxon>
        <taxon>Sphagnum</taxon>
    </lineage>
</organism>
<dbReference type="InterPro" id="IPR012677">
    <property type="entry name" value="Nucleotide-bd_a/b_plait_sf"/>
</dbReference>
<name>A0ABP0ULZ9_9BRYO</name>
<dbReference type="PROSITE" id="PS50102">
    <property type="entry name" value="RRM"/>
    <property type="match status" value="1"/>
</dbReference>
<dbReference type="InterPro" id="IPR035979">
    <property type="entry name" value="RBD_domain_sf"/>
</dbReference>
<gene>
    <name evidence="5" type="ORF">CSSPTR1EN2_LOCUS17544</name>
</gene>
<evidence type="ECO:0000256" key="2">
    <source>
        <dbReference type="PROSITE-ProRule" id="PRU00176"/>
    </source>
</evidence>
<reference evidence="5" key="1">
    <citation type="submission" date="2024-02" db="EMBL/GenBank/DDBJ databases">
        <authorList>
            <consortium name="ELIXIR-Norway"/>
            <consortium name="Elixir Norway"/>
        </authorList>
    </citation>
    <scope>NUCLEOTIDE SEQUENCE</scope>
</reference>
<feature type="chain" id="PRO_5046649525" description="RRM domain-containing protein" evidence="3">
    <location>
        <begin position="31"/>
        <end position="177"/>
    </location>
</feature>
<dbReference type="SMART" id="SM00360">
    <property type="entry name" value="RRM"/>
    <property type="match status" value="1"/>
</dbReference>
<keyword evidence="3" id="KW-0732">Signal</keyword>